<dbReference type="GO" id="GO:1990904">
    <property type="term" value="C:ribonucleoprotein complex"/>
    <property type="evidence" value="ECO:0007669"/>
    <property type="project" value="UniProtKB-KW"/>
</dbReference>
<dbReference type="SUPFAM" id="SSF54821">
    <property type="entry name" value="Ribosomal protein S3 C-terminal domain"/>
    <property type="match status" value="1"/>
</dbReference>
<reference evidence="4" key="1">
    <citation type="journal article" date="2018" name="Mitochondrial DNA Part B Resour">
        <title>Complete mitochondrial genomes of six species of the freshwater red algal order Batrachospermales (Rhodophyta).</title>
        <authorList>
            <person name="Paiano M.O."/>
            <person name="Del Cortona A."/>
            <person name="Costa J.F."/>
            <person name="Liu S.-L."/>
            <person name="Verbruggen H."/>
            <person name="De Clerck O."/>
            <person name="Necchi O."/>
        </authorList>
    </citation>
    <scope>NUCLEOTIDE SEQUENCE</scope>
    <source>
        <strain evidence="4">J.0229</strain>
    </source>
</reference>
<comment type="similarity">
    <text evidence="1">Belongs to the universal ribosomal protein uS3 family.</text>
</comment>
<dbReference type="Gene3D" id="3.30.1140.32">
    <property type="entry name" value="Ribosomal protein S3, C-terminal domain"/>
    <property type="match status" value="1"/>
</dbReference>
<dbReference type="RefSeq" id="YP_009515580.1">
    <property type="nucleotide sequence ID" value="NC_039406.1"/>
</dbReference>
<keyword evidence="2 4" id="KW-0689">Ribosomal protein</keyword>
<accession>A0A343UXX0</accession>
<dbReference type="GO" id="GO:0005840">
    <property type="term" value="C:ribosome"/>
    <property type="evidence" value="ECO:0007669"/>
    <property type="project" value="UniProtKB-KW"/>
</dbReference>
<proteinExistence type="inferred from homology"/>
<evidence type="ECO:0000313" key="4">
    <source>
        <dbReference type="EMBL" id="AVK39527.1"/>
    </source>
</evidence>
<keyword evidence="3" id="KW-0687">Ribonucleoprotein</keyword>
<organism evidence="4">
    <name type="scientific">Kumanoa mahlacensis</name>
    <dbReference type="NCBI Taxonomy" id="1196387"/>
    <lineage>
        <taxon>Eukaryota</taxon>
        <taxon>Rhodophyta</taxon>
        <taxon>Florideophyceae</taxon>
        <taxon>Nemaliophycidae</taxon>
        <taxon>Batrachospermales</taxon>
        <taxon>Batrachospermaceae</taxon>
        <taxon>Kumanoa</taxon>
    </lineage>
</organism>
<gene>
    <name evidence="4" type="primary">rps3</name>
</gene>
<evidence type="ECO:0000256" key="1">
    <source>
        <dbReference type="ARBA" id="ARBA00010761"/>
    </source>
</evidence>
<reference evidence="4" key="2">
    <citation type="submission" date="2018-01" db="EMBL/GenBank/DDBJ databases">
        <authorList>
            <person name="Gaut B.S."/>
            <person name="Morton B.R."/>
            <person name="Clegg M.T."/>
            <person name="Duvall M.R."/>
        </authorList>
    </citation>
    <scope>NUCLEOTIDE SEQUENCE</scope>
    <source>
        <strain evidence="4">J.0229</strain>
    </source>
</reference>
<dbReference type="EMBL" id="MG787096">
    <property type="protein sequence ID" value="AVK39527.1"/>
    <property type="molecule type" value="Genomic_DNA"/>
</dbReference>
<name>A0A343UXX0_9FLOR</name>
<geneLocation type="mitochondrion" evidence="4"/>
<evidence type="ECO:0000256" key="3">
    <source>
        <dbReference type="ARBA" id="ARBA00023274"/>
    </source>
</evidence>
<dbReference type="AlphaFoldDB" id="A0A343UXX0"/>
<reference evidence="5" key="3">
    <citation type="submission" date="2019-03" db="EMBL/GenBank/DDBJ databases">
        <title>Phycologia Chloroplast and mitochondrial genomes of Kumanoa mahlacensis.</title>
        <authorList>
            <person name="Fang K."/>
        </authorList>
    </citation>
    <scope>NUCLEOTIDE SEQUENCE</scope>
    <source>
        <strain evidence="5">SAS-FKP1701</strain>
    </source>
</reference>
<dbReference type="EMBL" id="MK611801">
    <property type="protein sequence ID" value="UEQ11864.1"/>
    <property type="molecule type" value="Genomic_DNA"/>
</dbReference>
<dbReference type="GeneID" id="38089401"/>
<sequence length="233" mass="27002">MSRKINPISFRLGLSQVWNSTLQVYGKNLSLYSQLLYVKLVLENYIVRLSNYSKDAKLLSVSNWFANVNTTTLLINFININSIYFKTICLDKLDKDLPFLKVLNVKFYLVKHFNWLNSANFISNCIKCSFINESNLKSVLKEVVKLLFFQIGFKKVVYNNKGIVLLKLKGFKLEISGCFGNNKGQMSKVLKHTKGTVSLLELNSYVEYDCIQIYSKSGVNNFKIWLFYTEKRC</sequence>
<evidence type="ECO:0000313" key="5">
    <source>
        <dbReference type="EMBL" id="UEQ11864.1"/>
    </source>
</evidence>
<protein>
    <submittedName>
        <fullName evidence="4 5">Ibosomal protein S3</fullName>
    </submittedName>
</protein>
<keyword evidence="4" id="KW-0496">Mitochondrion</keyword>
<evidence type="ECO:0000256" key="2">
    <source>
        <dbReference type="ARBA" id="ARBA00022980"/>
    </source>
</evidence>
<dbReference type="InterPro" id="IPR036419">
    <property type="entry name" value="Ribosomal_S3_C_sf"/>
</dbReference>